<dbReference type="STRING" id="1798542.A3F54_00370"/>
<dbReference type="EMBL" id="MHKD01000012">
    <property type="protein sequence ID" value="OGY84617.1"/>
    <property type="molecule type" value="Genomic_DNA"/>
</dbReference>
<name>A0A1G2B8S6_9BACT</name>
<accession>A0A1G2B8S6</accession>
<reference evidence="1 2" key="1">
    <citation type="journal article" date="2016" name="Nat. Commun.">
        <title>Thousands of microbial genomes shed light on interconnected biogeochemical processes in an aquifer system.</title>
        <authorList>
            <person name="Anantharaman K."/>
            <person name="Brown C.T."/>
            <person name="Hug L.A."/>
            <person name="Sharon I."/>
            <person name="Castelle C.J."/>
            <person name="Probst A.J."/>
            <person name="Thomas B.C."/>
            <person name="Singh A."/>
            <person name="Wilkins M.J."/>
            <person name="Karaoz U."/>
            <person name="Brodie E.L."/>
            <person name="Williams K.H."/>
            <person name="Hubbard S.S."/>
            <person name="Banfield J.F."/>
        </authorList>
    </citation>
    <scope>NUCLEOTIDE SEQUENCE [LARGE SCALE GENOMIC DNA]</scope>
</reference>
<sequence length="204" mass="22269">MEPELIQYAVLDVAKVGRVTSPEQAREITAALGNTAVEMQGETDPASLLLLFFALIGTANEITYRPDTARQNAAVLYSVFLDDEIIRPADVMTPCDWTPSELEALSSGQNKSKTAEIKVDLAKIWQETAPQNSADTENNPAATATHLKAFLEKVYAVSPKQTVITFTSPVSPAALCLAALWFHNSTEEIRYQKTLISRKIAKSA</sequence>
<gene>
    <name evidence="1" type="ORF">A3F54_00370</name>
</gene>
<evidence type="ECO:0000313" key="2">
    <source>
        <dbReference type="Proteomes" id="UP000176952"/>
    </source>
</evidence>
<proteinExistence type="predicted"/>
<protein>
    <submittedName>
        <fullName evidence="1">Uncharacterized protein</fullName>
    </submittedName>
</protein>
<comment type="caution">
    <text evidence="1">The sequence shown here is derived from an EMBL/GenBank/DDBJ whole genome shotgun (WGS) entry which is preliminary data.</text>
</comment>
<dbReference type="AlphaFoldDB" id="A0A1G2B8S6"/>
<organism evidence="1 2">
    <name type="scientific">Candidatus Kerfeldbacteria bacterium RIFCSPHIGHO2_12_FULL_48_17</name>
    <dbReference type="NCBI Taxonomy" id="1798542"/>
    <lineage>
        <taxon>Bacteria</taxon>
        <taxon>Candidatus Kerfeldiibacteriota</taxon>
    </lineage>
</organism>
<dbReference type="Proteomes" id="UP000176952">
    <property type="component" value="Unassembled WGS sequence"/>
</dbReference>
<evidence type="ECO:0000313" key="1">
    <source>
        <dbReference type="EMBL" id="OGY84617.1"/>
    </source>
</evidence>